<accession>A0A2V4E294</accession>
<organism evidence="2 3">
    <name type="scientific">Gilliamella apicola</name>
    <dbReference type="NCBI Taxonomy" id="1196095"/>
    <lineage>
        <taxon>Bacteria</taxon>
        <taxon>Pseudomonadati</taxon>
        <taxon>Pseudomonadota</taxon>
        <taxon>Gammaproteobacteria</taxon>
        <taxon>Orbales</taxon>
        <taxon>Orbaceae</taxon>
        <taxon>Gilliamella</taxon>
    </lineage>
</organism>
<name>A0A2V4E294_9GAMM</name>
<keyword evidence="1" id="KW-1133">Transmembrane helix</keyword>
<dbReference type="Proteomes" id="UP000247932">
    <property type="component" value="Unassembled WGS sequence"/>
</dbReference>
<proteinExistence type="predicted"/>
<keyword evidence="3" id="KW-1185">Reference proteome</keyword>
<reference evidence="2 3" key="1">
    <citation type="submission" date="2018-05" db="EMBL/GenBank/DDBJ databases">
        <title>Reference genomes for bee gut microbiota database.</title>
        <authorList>
            <person name="Ellegaard K.M."/>
        </authorList>
    </citation>
    <scope>NUCLEOTIDE SEQUENCE [LARGE SCALE GENOMIC DNA]</scope>
    <source>
        <strain evidence="2 3">ESL0182</strain>
    </source>
</reference>
<gene>
    <name evidence="2" type="ORF">DKK70_05620</name>
</gene>
<dbReference type="AlphaFoldDB" id="A0A2V4E294"/>
<evidence type="ECO:0000313" key="3">
    <source>
        <dbReference type="Proteomes" id="UP000247932"/>
    </source>
</evidence>
<feature type="transmembrane region" description="Helical" evidence="1">
    <location>
        <begin position="6"/>
        <end position="25"/>
    </location>
</feature>
<keyword evidence="1" id="KW-0812">Transmembrane</keyword>
<dbReference type="EMBL" id="QGLR01000009">
    <property type="protein sequence ID" value="PXZ07332.1"/>
    <property type="molecule type" value="Genomic_DNA"/>
</dbReference>
<evidence type="ECO:0000313" key="2">
    <source>
        <dbReference type="EMBL" id="PXZ07332.1"/>
    </source>
</evidence>
<comment type="caution">
    <text evidence="2">The sequence shown here is derived from an EMBL/GenBank/DDBJ whole genome shotgun (WGS) entry which is preliminary data.</text>
</comment>
<sequence length="61" mass="7132">MIDKAIFFIIAFLKSINFGNLKLVYNLDTKRNDIKLEVKSLLIKEETSYQQLNTDKIIVII</sequence>
<evidence type="ECO:0000256" key="1">
    <source>
        <dbReference type="SAM" id="Phobius"/>
    </source>
</evidence>
<keyword evidence="1" id="KW-0472">Membrane</keyword>
<protein>
    <submittedName>
        <fullName evidence="2">Uncharacterized protein</fullName>
    </submittedName>
</protein>